<evidence type="ECO:0000313" key="8">
    <source>
        <dbReference type="EMBL" id="OAX56643.1"/>
    </source>
</evidence>
<dbReference type="GO" id="GO:0003676">
    <property type="term" value="F:nucleic acid binding"/>
    <property type="evidence" value="ECO:0007669"/>
    <property type="project" value="InterPro"/>
</dbReference>
<reference evidence="8 9" key="1">
    <citation type="submission" date="2016-04" db="EMBL/GenBank/DDBJ databases">
        <title>Xanthomonas translucens phylogeny.</title>
        <authorList>
            <person name="Langlois P."/>
        </authorList>
    </citation>
    <scope>NUCLEOTIDE SEQUENCE [LARGE SCALE GENOMIC DNA]</scope>
    <source>
        <strain evidence="8 9">B99</strain>
    </source>
</reference>
<evidence type="ECO:0000256" key="1">
    <source>
        <dbReference type="ARBA" id="ARBA00022722"/>
    </source>
</evidence>
<dbReference type="SUPFAM" id="SSF48537">
    <property type="entry name" value="Phospholipase C/P1 nuclease"/>
    <property type="match status" value="1"/>
</dbReference>
<keyword evidence="4" id="KW-0378">Hydrolase</keyword>
<keyword evidence="5" id="KW-1015">Disulfide bond</keyword>
<dbReference type="RefSeq" id="WP_064538707.1">
    <property type="nucleotide sequence ID" value="NZ_LWSU01000067.1"/>
</dbReference>
<organism evidence="8 9">
    <name type="scientific">Xanthomonas graminis pv. poae</name>
    <dbReference type="NCBI Taxonomy" id="227946"/>
    <lineage>
        <taxon>Bacteria</taxon>
        <taxon>Pseudomonadati</taxon>
        <taxon>Pseudomonadota</taxon>
        <taxon>Gammaproteobacteria</taxon>
        <taxon>Lysobacterales</taxon>
        <taxon>Lysobacteraceae</taxon>
        <taxon>Xanthomonas</taxon>
        <taxon>Xanthomonas translucens group</taxon>
        <taxon>Xanthomonas graminis</taxon>
    </lineage>
</organism>
<gene>
    <name evidence="8" type="ORF">A6R73_12650</name>
</gene>
<dbReference type="GO" id="GO:0006308">
    <property type="term" value="P:DNA catabolic process"/>
    <property type="evidence" value="ECO:0007669"/>
    <property type="project" value="InterPro"/>
</dbReference>
<proteinExistence type="predicted"/>
<evidence type="ECO:0000256" key="4">
    <source>
        <dbReference type="ARBA" id="ARBA00022801"/>
    </source>
</evidence>
<dbReference type="EMBL" id="LWSU01000067">
    <property type="protein sequence ID" value="OAX56643.1"/>
    <property type="molecule type" value="Genomic_DNA"/>
</dbReference>
<name>A0A199P6X3_9XANT</name>
<dbReference type="Pfam" id="PF02265">
    <property type="entry name" value="S1-P1_nuclease"/>
    <property type="match status" value="1"/>
</dbReference>
<feature type="chain" id="PRO_5008282508" evidence="7">
    <location>
        <begin position="25"/>
        <end position="272"/>
    </location>
</feature>
<dbReference type="CDD" id="cd11010">
    <property type="entry name" value="S1-P1_nuclease"/>
    <property type="match status" value="1"/>
</dbReference>
<dbReference type="AlphaFoldDB" id="A0A199P6X3"/>
<evidence type="ECO:0000256" key="3">
    <source>
        <dbReference type="ARBA" id="ARBA00022759"/>
    </source>
</evidence>
<keyword evidence="2" id="KW-0479">Metal-binding</keyword>
<dbReference type="GO" id="GO:0004519">
    <property type="term" value="F:endonuclease activity"/>
    <property type="evidence" value="ECO:0007669"/>
    <property type="project" value="UniProtKB-KW"/>
</dbReference>
<dbReference type="PANTHER" id="PTHR33146:SF26">
    <property type="entry name" value="ENDONUCLEASE 4"/>
    <property type="match status" value="1"/>
</dbReference>
<keyword evidence="1" id="KW-0540">Nuclease</keyword>
<evidence type="ECO:0000256" key="5">
    <source>
        <dbReference type="ARBA" id="ARBA00023157"/>
    </source>
</evidence>
<accession>A0A199P6X3</accession>
<dbReference type="Gene3D" id="1.10.575.10">
    <property type="entry name" value="P1 Nuclease"/>
    <property type="match status" value="1"/>
</dbReference>
<feature type="signal peptide" evidence="7">
    <location>
        <begin position="1"/>
        <end position="24"/>
    </location>
</feature>
<keyword evidence="6" id="KW-0325">Glycoprotein</keyword>
<dbReference type="InterPro" id="IPR008947">
    <property type="entry name" value="PLipase_C/P1_nuclease_dom_sf"/>
</dbReference>
<dbReference type="Proteomes" id="UP000093858">
    <property type="component" value="Unassembled WGS sequence"/>
</dbReference>
<evidence type="ECO:0000313" key="9">
    <source>
        <dbReference type="Proteomes" id="UP000093858"/>
    </source>
</evidence>
<sequence length="272" mass="28935">MKSSLFVSAALAAALAAAPSAAFAWGPLGHRLVADLAEAQLTPQARAQVQQLLQGEPEPTLAGVANWADQLRESNPDMGKRTGPWHYVNLGEDQCHYEETRNCPDGNCVVEALHRQAAILADRSQPQAARTEALKFVVHFTGDIQQPLHAGYARDKGANTVQIQFEGKGSNLHALWDSGLLRSRGLDEAHYLAQLQAQPLPAPAPAPAGNALPPPAAAWAEASCRIMQRPGFYPPGAKLPADYVATWRPVAEAQLRQGGADLAATLNAALGK</sequence>
<keyword evidence="7" id="KW-0732">Signal</keyword>
<dbReference type="PANTHER" id="PTHR33146">
    <property type="entry name" value="ENDONUCLEASE 4"/>
    <property type="match status" value="1"/>
</dbReference>
<comment type="caution">
    <text evidence="8">The sequence shown here is derived from an EMBL/GenBank/DDBJ whole genome shotgun (WGS) entry which is preliminary data.</text>
</comment>
<dbReference type="InterPro" id="IPR003154">
    <property type="entry name" value="S1/P1nuclease"/>
</dbReference>
<dbReference type="GO" id="GO:0046872">
    <property type="term" value="F:metal ion binding"/>
    <property type="evidence" value="ECO:0007669"/>
    <property type="project" value="UniProtKB-KW"/>
</dbReference>
<evidence type="ECO:0000256" key="7">
    <source>
        <dbReference type="SAM" id="SignalP"/>
    </source>
</evidence>
<evidence type="ECO:0000256" key="2">
    <source>
        <dbReference type="ARBA" id="ARBA00022723"/>
    </source>
</evidence>
<evidence type="ECO:0000256" key="6">
    <source>
        <dbReference type="ARBA" id="ARBA00023180"/>
    </source>
</evidence>
<protein>
    <submittedName>
        <fullName evidence="8">Endonuclease</fullName>
    </submittedName>
</protein>
<keyword evidence="3 8" id="KW-0255">Endonuclease</keyword>
<dbReference type="GO" id="GO:0016788">
    <property type="term" value="F:hydrolase activity, acting on ester bonds"/>
    <property type="evidence" value="ECO:0007669"/>
    <property type="project" value="InterPro"/>
</dbReference>